<feature type="transmembrane region" description="Helical" evidence="10">
    <location>
        <begin position="149"/>
        <end position="167"/>
    </location>
</feature>
<evidence type="ECO:0000256" key="3">
    <source>
        <dbReference type="ARBA" id="ARBA00022692"/>
    </source>
</evidence>
<keyword evidence="4 10" id="KW-1133">Transmembrane helix</keyword>
<dbReference type="OrthoDB" id="5987936at2759"/>
<evidence type="ECO:0000256" key="9">
    <source>
        <dbReference type="RuleBase" id="RU000688"/>
    </source>
</evidence>
<dbReference type="SUPFAM" id="SSF81321">
    <property type="entry name" value="Family A G protein-coupled receptor-like"/>
    <property type="match status" value="1"/>
</dbReference>
<dbReference type="InterPro" id="IPR000276">
    <property type="entry name" value="GPCR_Rhodpsn"/>
</dbReference>
<evidence type="ECO:0000256" key="7">
    <source>
        <dbReference type="ARBA" id="ARBA00023170"/>
    </source>
</evidence>
<dbReference type="Gene3D" id="1.20.1070.10">
    <property type="entry name" value="Rhodopsin 7-helix transmembrane proteins"/>
    <property type="match status" value="1"/>
</dbReference>
<organism evidence="12 13">
    <name type="scientific">Owenia fusiformis</name>
    <name type="common">Polychaete worm</name>
    <dbReference type="NCBI Taxonomy" id="6347"/>
    <lineage>
        <taxon>Eukaryota</taxon>
        <taxon>Metazoa</taxon>
        <taxon>Spiralia</taxon>
        <taxon>Lophotrochozoa</taxon>
        <taxon>Annelida</taxon>
        <taxon>Polychaeta</taxon>
        <taxon>Sedentaria</taxon>
        <taxon>Canalipalpata</taxon>
        <taxon>Sabellida</taxon>
        <taxon>Oweniida</taxon>
        <taxon>Oweniidae</taxon>
        <taxon>Owenia</taxon>
    </lineage>
</organism>
<dbReference type="PROSITE" id="PS50262">
    <property type="entry name" value="G_PROTEIN_RECEP_F1_2"/>
    <property type="match status" value="1"/>
</dbReference>
<comment type="subcellular location">
    <subcellularLocation>
        <location evidence="1">Membrane</location>
        <topology evidence="1">Multi-pass membrane protein</topology>
    </subcellularLocation>
</comment>
<dbReference type="GO" id="GO:0005886">
    <property type="term" value="C:plasma membrane"/>
    <property type="evidence" value="ECO:0007669"/>
    <property type="project" value="TreeGrafter"/>
</dbReference>
<evidence type="ECO:0000256" key="8">
    <source>
        <dbReference type="ARBA" id="ARBA00023224"/>
    </source>
</evidence>
<dbReference type="AlphaFoldDB" id="A0A8S4N353"/>
<dbReference type="EMBL" id="CAIIXF020000001">
    <property type="protein sequence ID" value="CAH1775169.1"/>
    <property type="molecule type" value="Genomic_DNA"/>
</dbReference>
<evidence type="ECO:0000256" key="4">
    <source>
        <dbReference type="ARBA" id="ARBA00022989"/>
    </source>
</evidence>
<dbReference type="PRINTS" id="PR00237">
    <property type="entry name" value="GPCRRHODOPSN"/>
</dbReference>
<keyword evidence="6 10" id="KW-0472">Membrane</keyword>
<dbReference type="PRINTS" id="PR01012">
    <property type="entry name" value="NRPEPTIDEYR"/>
</dbReference>
<evidence type="ECO:0000256" key="2">
    <source>
        <dbReference type="ARBA" id="ARBA00010663"/>
    </source>
</evidence>
<feature type="transmembrane region" description="Helical" evidence="10">
    <location>
        <begin position="345"/>
        <end position="367"/>
    </location>
</feature>
<sequence length="429" mass="49572">MDPVESPDYLDPISDQDEYPDYNLTQSFNKSMIFNKVNDTKTFEKYYNEYNLTDEEYIDDILQFIFPTPPEWFLILLYTIIFIVGIVGNFLVCFAVWRNHHMRTVTNYFIVNLAIGDFLVILVCLPPTVLTDVTETWYLGTVMCKIIKYIQGVSVAVSVLTLSIISLERWYAICHPLKFRATATRARIMIVVIWWVSCVIYIPELVSLKMSRTLPQHYNFVDLLTKCTPIWPESLPSNSQMIYQLFSIVALYFIPLCFMSFTYIHIAVCLWSRAIPTETTGSGKGRVIANDRQAQSMENQLQGRRKAAKMLIAVVIMFAICYLPVHMLNILRYAGVLPRHESVDVLALISHWLCYFNSAINPVIYNFMSAKFRQEFHTACPCCFYACNRVARRKGRYDSYSYTYKYSNNISQTEQMSMSAVNSNANSVG</sequence>
<feature type="transmembrane region" description="Helical" evidence="10">
    <location>
        <begin position="188"/>
        <end position="206"/>
    </location>
</feature>
<dbReference type="InterPro" id="IPR000611">
    <property type="entry name" value="NPY_rcpt"/>
</dbReference>
<dbReference type="Pfam" id="PF00001">
    <property type="entry name" value="7tm_1"/>
    <property type="match status" value="1"/>
</dbReference>
<feature type="transmembrane region" description="Helical" evidence="10">
    <location>
        <begin position="241"/>
        <end position="264"/>
    </location>
</feature>
<feature type="transmembrane region" description="Helical" evidence="10">
    <location>
        <begin position="109"/>
        <end position="129"/>
    </location>
</feature>
<keyword evidence="7 9" id="KW-0675">Receptor</keyword>
<name>A0A8S4N353_OWEFU</name>
<gene>
    <name evidence="12" type="ORF">OFUS_LOCUS2508</name>
</gene>
<feature type="domain" description="G-protein coupled receptors family 1 profile" evidence="11">
    <location>
        <begin position="88"/>
        <end position="365"/>
    </location>
</feature>
<dbReference type="PANTHER" id="PTHR45695:SF15">
    <property type="entry name" value="OPSIN RH2"/>
    <property type="match status" value="1"/>
</dbReference>
<feature type="transmembrane region" description="Helical" evidence="10">
    <location>
        <begin position="72"/>
        <end position="97"/>
    </location>
</feature>
<dbReference type="Proteomes" id="UP000749559">
    <property type="component" value="Unassembled WGS sequence"/>
</dbReference>
<dbReference type="PANTHER" id="PTHR45695">
    <property type="entry name" value="LEUCOKININ RECEPTOR-RELATED"/>
    <property type="match status" value="1"/>
</dbReference>
<keyword evidence="5 9" id="KW-0297">G-protein coupled receptor</keyword>
<evidence type="ECO:0000313" key="12">
    <source>
        <dbReference type="EMBL" id="CAH1775169.1"/>
    </source>
</evidence>
<evidence type="ECO:0000256" key="6">
    <source>
        <dbReference type="ARBA" id="ARBA00023136"/>
    </source>
</evidence>
<dbReference type="InterPro" id="IPR017452">
    <property type="entry name" value="GPCR_Rhodpsn_7TM"/>
</dbReference>
<evidence type="ECO:0000313" key="13">
    <source>
        <dbReference type="Proteomes" id="UP000749559"/>
    </source>
</evidence>
<evidence type="ECO:0000256" key="1">
    <source>
        <dbReference type="ARBA" id="ARBA00004141"/>
    </source>
</evidence>
<comment type="caution">
    <text evidence="12">The sequence shown here is derived from an EMBL/GenBank/DDBJ whole genome shotgun (WGS) entry which is preliminary data.</text>
</comment>
<protein>
    <recommendedName>
        <fullName evidence="11">G-protein coupled receptors family 1 profile domain-containing protein</fullName>
    </recommendedName>
</protein>
<reference evidence="12" key="1">
    <citation type="submission" date="2022-03" db="EMBL/GenBank/DDBJ databases">
        <authorList>
            <person name="Martin C."/>
        </authorList>
    </citation>
    <scope>NUCLEOTIDE SEQUENCE</scope>
</reference>
<proteinExistence type="inferred from homology"/>
<evidence type="ECO:0000256" key="10">
    <source>
        <dbReference type="SAM" id="Phobius"/>
    </source>
</evidence>
<feature type="transmembrane region" description="Helical" evidence="10">
    <location>
        <begin position="307"/>
        <end position="325"/>
    </location>
</feature>
<keyword evidence="3 9" id="KW-0812">Transmembrane</keyword>
<comment type="similarity">
    <text evidence="2 9">Belongs to the G-protein coupled receptor 1 family.</text>
</comment>
<accession>A0A8S4N353</accession>
<dbReference type="FunFam" id="1.20.1070.10:FF:000291">
    <property type="entry name" value="Predicted protein"/>
    <property type="match status" value="1"/>
</dbReference>
<dbReference type="CDD" id="cd15208">
    <property type="entry name" value="7tmA_OXR"/>
    <property type="match status" value="1"/>
</dbReference>
<evidence type="ECO:0000256" key="5">
    <source>
        <dbReference type="ARBA" id="ARBA00023040"/>
    </source>
</evidence>
<keyword evidence="8 9" id="KW-0807">Transducer</keyword>
<evidence type="ECO:0000259" key="11">
    <source>
        <dbReference type="PROSITE" id="PS50262"/>
    </source>
</evidence>
<keyword evidence="13" id="KW-1185">Reference proteome</keyword>
<dbReference type="GO" id="GO:0004983">
    <property type="term" value="F:neuropeptide Y receptor activity"/>
    <property type="evidence" value="ECO:0007669"/>
    <property type="project" value="InterPro"/>
</dbReference>
<dbReference type="PROSITE" id="PS00237">
    <property type="entry name" value="G_PROTEIN_RECEP_F1_1"/>
    <property type="match status" value="1"/>
</dbReference>